<name>A0A2H1W0X0_SPOFR</name>
<dbReference type="AlphaFoldDB" id="A0A2H1W0X0"/>
<evidence type="ECO:0000313" key="2">
    <source>
        <dbReference type="EMBL" id="SOQ46677.1"/>
    </source>
</evidence>
<gene>
    <name evidence="2" type="ORF">SFRICE_023835</name>
</gene>
<evidence type="ECO:0000256" key="1">
    <source>
        <dbReference type="SAM" id="Coils"/>
    </source>
</evidence>
<reference evidence="2" key="1">
    <citation type="submission" date="2016-07" db="EMBL/GenBank/DDBJ databases">
        <authorList>
            <person name="Bretaudeau A."/>
        </authorList>
    </citation>
    <scope>NUCLEOTIDE SEQUENCE</scope>
    <source>
        <strain evidence="2">Rice</strain>
        <tissue evidence="2">Whole body</tissue>
    </source>
</reference>
<protein>
    <submittedName>
        <fullName evidence="2">SFRICE_023835</fullName>
    </submittedName>
</protein>
<organism evidence="2">
    <name type="scientific">Spodoptera frugiperda</name>
    <name type="common">Fall armyworm</name>
    <dbReference type="NCBI Taxonomy" id="7108"/>
    <lineage>
        <taxon>Eukaryota</taxon>
        <taxon>Metazoa</taxon>
        <taxon>Ecdysozoa</taxon>
        <taxon>Arthropoda</taxon>
        <taxon>Hexapoda</taxon>
        <taxon>Insecta</taxon>
        <taxon>Pterygota</taxon>
        <taxon>Neoptera</taxon>
        <taxon>Endopterygota</taxon>
        <taxon>Lepidoptera</taxon>
        <taxon>Glossata</taxon>
        <taxon>Ditrysia</taxon>
        <taxon>Noctuoidea</taxon>
        <taxon>Noctuidae</taxon>
        <taxon>Amphipyrinae</taxon>
        <taxon>Spodoptera</taxon>
    </lineage>
</organism>
<accession>A0A2H1W0X0</accession>
<proteinExistence type="predicted"/>
<dbReference type="EMBL" id="ODYU01005631">
    <property type="protein sequence ID" value="SOQ46677.1"/>
    <property type="molecule type" value="Genomic_DNA"/>
</dbReference>
<sequence length="205" mass="23928">MASLQHSLAMLQATNSSQQDVLYTTQMQNERHKKTIEDLHKQLEDAETTLRGFRAKLAAEKLDKENQKENLHKEFRAQLATLETEMKLREREFEDRLKASEVEHRALQKKLEQQTSKNSELAGVLIKFEERVKQRDKKLEDAAGNEASLRKEIDHRDMTIKQLEKTVLERENRLYQLTTQLEEMKRVQEMVAKLMSKSASTSMGS</sequence>
<feature type="coiled-coil region" evidence="1">
    <location>
        <begin position="29"/>
        <end position="117"/>
    </location>
</feature>
<keyword evidence="1" id="KW-0175">Coiled coil</keyword>